<sequence length="397" mass="46042">MTQVAYVSTYVPKKCGLATYTYHLRQSVKNSKMWNAADPVVVLTDEKDRNNYDRPNLWTLLRDDREAYSLMAKKINDSSISLVSLQHEFGIFGGEAGSYILDFIRELKKPLITTFHTVFQNPEEPYRSIQEEIARRSDRIIVMNRKAIHYLMNSFSVPQEKIAFIPHGTPVPNPQTRSLLRDQLQWNNRKVLMTFGLLSRNKGIEMILEILPEVVARVPEVLYVIVGQTHPEVKKREGEAYREQLKQLIRSKKLENHVLMIDRYMEEEELVQYITACDLYITPYPGMEQITSGTLAYAVGLGRPVLSTPYSYAKDLLAGYEEMLIPFHDRSKWSEKLSMVLSDESSLKEWERQIGRIGKNMQWPLVGKKHALLFLRTIQMSLEKRRSDEHQLVSISS</sequence>
<organism evidence="3 4">
    <name type="scientific">Collibacillus ludicampi</name>
    <dbReference type="NCBI Taxonomy" id="2771369"/>
    <lineage>
        <taxon>Bacteria</taxon>
        <taxon>Bacillati</taxon>
        <taxon>Bacillota</taxon>
        <taxon>Bacilli</taxon>
        <taxon>Bacillales</taxon>
        <taxon>Alicyclobacillaceae</taxon>
        <taxon>Collibacillus</taxon>
    </lineage>
</organism>
<dbReference type="CDD" id="cd03822">
    <property type="entry name" value="GT4_mannosyltransferase-like"/>
    <property type="match status" value="1"/>
</dbReference>
<feature type="domain" description="Glycosyltransferase subfamily 4-like N-terminal" evidence="2">
    <location>
        <begin position="97"/>
        <end position="169"/>
    </location>
</feature>
<dbReference type="Gene3D" id="3.40.50.2000">
    <property type="entry name" value="Glycogen Phosphorylase B"/>
    <property type="match status" value="2"/>
</dbReference>
<name>A0AAV4LEF0_9BACL</name>
<gene>
    <name evidence="3" type="ORF">DNHGIG_13710</name>
</gene>
<dbReference type="PANTHER" id="PTHR12526:SF572">
    <property type="entry name" value="BLL5144 PROTEIN"/>
    <property type="match status" value="1"/>
</dbReference>
<dbReference type="EMBL" id="BOQE01000001">
    <property type="protein sequence ID" value="GIM45822.1"/>
    <property type="molecule type" value="Genomic_DNA"/>
</dbReference>
<keyword evidence="4" id="KW-1185">Reference proteome</keyword>
<evidence type="ECO:0000259" key="1">
    <source>
        <dbReference type="Pfam" id="PF00534"/>
    </source>
</evidence>
<dbReference type="PANTHER" id="PTHR12526">
    <property type="entry name" value="GLYCOSYLTRANSFERASE"/>
    <property type="match status" value="1"/>
</dbReference>
<dbReference type="InterPro" id="IPR028098">
    <property type="entry name" value="Glyco_trans_4-like_N"/>
</dbReference>
<proteinExistence type="predicted"/>
<comment type="caution">
    <text evidence="3">The sequence shown here is derived from an EMBL/GenBank/DDBJ whole genome shotgun (WGS) entry which is preliminary data.</text>
</comment>
<dbReference type="Pfam" id="PF13439">
    <property type="entry name" value="Glyco_transf_4"/>
    <property type="match status" value="1"/>
</dbReference>
<feature type="domain" description="Glycosyl transferase family 1" evidence="1">
    <location>
        <begin position="181"/>
        <end position="352"/>
    </location>
</feature>
<dbReference type="InterPro" id="IPR001296">
    <property type="entry name" value="Glyco_trans_1"/>
</dbReference>
<evidence type="ECO:0000313" key="4">
    <source>
        <dbReference type="Proteomes" id="UP001057291"/>
    </source>
</evidence>
<dbReference type="AlphaFoldDB" id="A0AAV4LEF0"/>
<dbReference type="SUPFAM" id="SSF53756">
    <property type="entry name" value="UDP-Glycosyltransferase/glycogen phosphorylase"/>
    <property type="match status" value="1"/>
</dbReference>
<accession>A0AAV4LEF0</accession>
<evidence type="ECO:0000259" key="2">
    <source>
        <dbReference type="Pfam" id="PF13439"/>
    </source>
</evidence>
<dbReference type="RefSeq" id="WP_282198990.1">
    <property type="nucleotide sequence ID" value="NZ_BOQE01000001.1"/>
</dbReference>
<evidence type="ECO:0008006" key="5">
    <source>
        <dbReference type="Google" id="ProtNLM"/>
    </source>
</evidence>
<dbReference type="GO" id="GO:0016757">
    <property type="term" value="F:glycosyltransferase activity"/>
    <property type="evidence" value="ECO:0007669"/>
    <property type="project" value="InterPro"/>
</dbReference>
<evidence type="ECO:0000313" key="3">
    <source>
        <dbReference type="EMBL" id="GIM45822.1"/>
    </source>
</evidence>
<reference evidence="3" key="1">
    <citation type="journal article" date="2023" name="Int. J. Syst. Evol. Microbiol.">
        <title>Collibacillus ludicampi gen. nov., sp. nov., a new soil bacterium of the family Alicyclobacillaceae.</title>
        <authorList>
            <person name="Jojima T."/>
            <person name="Ioku Y."/>
            <person name="Fukuta Y."/>
            <person name="Shirasaka N."/>
            <person name="Matsumura Y."/>
            <person name="Mori M."/>
        </authorList>
    </citation>
    <scope>NUCLEOTIDE SEQUENCE</scope>
    <source>
        <strain evidence="3">TP075</strain>
    </source>
</reference>
<protein>
    <recommendedName>
        <fullName evidence="5">Glycosyl transferase family 1</fullName>
    </recommendedName>
</protein>
<dbReference type="Pfam" id="PF00534">
    <property type="entry name" value="Glycos_transf_1"/>
    <property type="match status" value="1"/>
</dbReference>
<dbReference type="Proteomes" id="UP001057291">
    <property type="component" value="Unassembled WGS sequence"/>
</dbReference>